<dbReference type="Proteomes" id="UP000828048">
    <property type="component" value="Chromosome 4"/>
</dbReference>
<sequence length="191" mass="20523">MEAVNGLWFYLLIFLSVASIARSDDCVYTAYVRTGSIIKGGTDSNIGLTLYDVNGWGIQISNIVSWGGLMGPDYNYFERGNLDIFSGKGPCLTGPVCAMNITSDGSGPHHGWYCNYVEVTTTGAHMDCSQQLFTVEQWLATDTSPYELTAVRDNCRSNGGKARDGGRVQVINGDGGGVVSVVGPSRARLFV</sequence>
<name>A0ACB7Z6Y1_9ERIC</name>
<comment type="caution">
    <text evidence="1">The sequence shown here is derived from an EMBL/GenBank/DDBJ whole genome shotgun (WGS) entry which is preliminary data.</text>
</comment>
<evidence type="ECO:0000313" key="2">
    <source>
        <dbReference type="Proteomes" id="UP000828048"/>
    </source>
</evidence>
<reference evidence="1 2" key="1">
    <citation type="journal article" date="2021" name="Hortic Res">
        <title>High-quality reference genome and annotation aids understanding of berry development for evergreen blueberry (Vaccinium darrowii).</title>
        <authorList>
            <person name="Yu J."/>
            <person name="Hulse-Kemp A.M."/>
            <person name="Babiker E."/>
            <person name="Staton M."/>
        </authorList>
    </citation>
    <scope>NUCLEOTIDE SEQUENCE [LARGE SCALE GENOMIC DNA]</scope>
    <source>
        <strain evidence="2">cv. NJ 8807/NJ 8810</strain>
        <tissue evidence="1">Young leaf</tissue>
    </source>
</reference>
<proteinExistence type="predicted"/>
<evidence type="ECO:0000313" key="1">
    <source>
        <dbReference type="EMBL" id="KAH7861484.1"/>
    </source>
</evidence>
<organism evidence="1 2">
    <name type="scientific">Vaccinium darrowii</name>
    <dbReference type="NCBI Taxonomy" id="229202"/>
    <lineage>
        <taxon>Eukaryota</taxon>
        <taxon>Viridiplantae</taxon>
        <taxon>Streptophyta</taxon>
        <taxon>Embryophyta</taxon>
        <taxon>Tracheophyta</taxon>
        <taxon>Spermatophyta</taxon>
        <taxon>Magnoliopsida</taxon>
        <taxon>eudicotyledons</taxon>
        <taxon>Gunneridae</taxon>
        <taxon>Pentapetalae</taxon>
        <taxon>asterids</taxon>
        <taxon>Ericales</taxon>
        <taxon>Ericaceae</taxon>
        <taxon>Vaccinioideae</taxon>
        <taxon>Vaccinieae</taxon>
        <taxon>Vaccinium</taxon>
    </lineage>
</organism>
<dbReference type="EMBL" id="CM037154">
    <property type="protein sequence ID" value="KAH7861484.1"/>
    <property type="molecule type" value="Genomic_DNA"/>
</dbReference>
<keyword evidence="2" id="KW-1185">Reference proteome</keyword>
<accession>A0ACB7Z6Y1</accession>
<protein>
    <submittedName>
        <fullName evidence="1">Uncharacterized protein</fullName>
    </submittedName>
</protein>
<gene>
    <name evidence="1" type="ORF">Vadar_026742</name>
</gene>